<dbReference type="EMBL" id="JAOBZK010000008">
    <property type="protein sequence ID" value="MDH1178155.1"/>
    <property type="molecule type" value="Genomic_DNA"/>
</dbReference>
<dbReference type="Pfam" id="PF18426">
    <property type="entry name" value="Tli4_C"/>
    <property type="match status" value="1"/>
</dbReference>
<name>A0ABD4YS98_9BURK</name>
<dbReference type="PROSITE" id="PS51257">
    <property type="entry name" value="PROKAR_LIPOPROTEIN"/>
    <property type="match status" value="1"/>
</dbReference>
<dbReference type="InterPro" id="IPR041290">
    <property type="entry name" value="Tli4_C"/>
</dbReference>
<evidence type="ECO:0000313" key="4">
    <source>
        <dbReference type="Proteomes" id="UP001158644"/>
    </source>
</evidence>
<protein>
    <submittedName>
        <fullName evidence="3">T6SS immunity protein Tli4 family protein</fullName>
    </submittedName>
</protein>
<dbReference type="AlphaFoldDB" id="A0ABD4YS98"/>
<evidence type="ECO:0000313" key="3">
    <source>
        <dbReference type="EMBL" id="MDH1178155.1"/>
    </source>
</evidence>
<dbReference type="RefSeq" id="WP_279990533.1">
    <property type="nucleotide sequence ID" value="NZ_JAOBZK010000008.1"/>
</dbReference>
<evidence type="ECO:0000256" key="1">
    <source>
        <dbReference type="SAM" id="MobiDB-lite"/>
    </source>
</evidence>
<gene>
    <name evidence="3" type="ORF">N5C72_08720</name>
</gene>
<accession>A0ABD4YS98</accession>
<evidence type="ECO:0000259" key="2">
    <source>
        <dbReference type="Pfam" id="PF18426"/>
    </source>
</evidence>
<feature type="compositionally biased region" description="Basic and acidic residues" evidence="1">
    <location>
        <begin position="393"/>
        <end position="415"/>
    </location>
</feature>
<proteinExistence type="predicted"/>
<feature type="region of interest" description="Disordered" evidence="1">
    <location>
        <begin position="387"/>
        <end position="431"/>
    </location>
</feature>
<organism evidence="3 4">
    <name type="scientific">Achromobacter mucicolens</name>
    <dbReference type="NCBI Taxonomy" id="1389922"/>
    <lineage>
        <taxon>Bacteria</taxon>
        <taxon>Pseudomonadati</taxon>
        <taxon>Pseudomonadota</taxon>
        <taxon>Betaproteobacteria</taxon>
        <taxon>Burkholderiales</taxon>
        <taxon>Alcaligenaceae</taxon>
        <taxon>Achromobacter</taxon>
    </lineage>
</organism>
<feature type="domain" description="Tle cognate immunity protein 4 C-terminal" evidence="2">
    <location>
        <begin position="191"/>
        <end position="317"/>
    </location>
</feature>
<dbReference type="Proteomes" id="UP001158644">
    <property type="component" value="Unassembled WGS sequence"/>
</dbReference>
<reference evidence="3 4" key="1">
    <citation type="submission" date="2022-09" db="EMBL/GenBank/DDBJ databases">
        <title>Intensive care unit water sources are persistently colonized with multi-drug resistant bacteria and are the site of extensive horizontal gene transfer of antibiotic resistance genes.</title>
        <authorList>
            <person name="Diorio-Toth L."/>
        </authorList>
    </citation>
    <scope>NUCLEOTIDE SEQUENCE [LARGE SCALE GENOMIC DNA]</scope>
    <source>
        <strain evidence="3 4">GD03967</strain>
    </source>
</reference>
<sequence length="431" mass="47813">MTRWLRIIILSLLVGGCTYEPTGAEKDTVSELTSKMTTHGLGRYLVDLPSSWRYGSGEVTLYYGLGADFKVDRIQIINQGVTATQFKSAIDWKQRRLSSITNQMAGAPMLVGAWDIDANVDGDANRQAVLLRYYEGTTLDNYHTHEVHLLLGSIYVLLKAKSYEGVINPVEQRLQALAKQIFVISDPARAGPGFVLGPIVIRGTHDHEVSTVKFYDPDRRDLTLEINSSAVTPDESRRLLQRSQAALPLFRRGGAKLDTLRSGRRAFAGMEGEEDVLGSDSMQDDGARVRRLLFSAETYRPDPGLSRPTLTVQLKSGGHLSWLSDAERQARRDAPDFLMTEGYLPRFAAKSRQSSAARIPPITSSLTDYEAMSAWDAILPTIRLRSGALPRPDAGDDRASPISREQAERDRRALDDFLSSWQVDNPDKSAS</sequence>
<comment type="caution">
    <text evidence="3">The sequence shown here is derived from an EMBL/GenBank/DDBJ whole genome shotgun (WGS) entry which is preliminary data.</text>
</comment>